<keyword evidence="15" id="KW-1133">Transmembrane helix</keyword>
<protein>
    <recommendedName>
        <fullName evidence="3">non-specific serine/threonine protein kinase</fullName>
        <ecNumber evidence="3">2.7.11.1</ecNumber>
    </recommendedName>
</protein>
<dbReference type="InterPro" id="IPR000719">
    <property type="entry name" value="Prot_kinase_dom"/>
</dbReference>
<comment type="catalytic activity">
    <reaction evidence="20">
        <text>L-seryl-[protein] + ATP = O-phospho-L-seryl-[protein] + ADP + H(+)</text>
        <dbReference type="Rhea" id="RHEA:17989"/>
        <dbReference type="Rhea" id="RHEA-COMP:9863"/>
        <dbReference type="Rhea" id="RHEA-COMP:11604"/>
        <dbReference type="ChEBI" id="CHEBI:15378"/>
        <dbReference type="ChEBI" id="CHEBI:29999"/>
        <dbReference type="ChEBI" id="CHEBI:30616"/>
        <dbReference type="ChEBI" id="CHEBI:83421"/>
        <dbReference type="ChEBI" id="CHEBI:456216"/>
        <dbReference type="EC" id="2.7.11.1"/>
    </reaction>
</comment>
<evidence type="ECO:0000256" key="11">
    <source>
        <dbReference type="ARBA" id="ARBA00022737"/>
    </source>
</evidence>
<feature type="binding site" evidence="21">
    <location>
        <position position="337"/>
    </location>
    <ligand>
        <name>ATP</name>
        <dbReference type="ChEBI" id="CHEBI:30616"/>
    </ligand>
</feature>
<evidence type="ECO:0000256" key="20">
    <source>
        <dbReference type="ARBA" id="ARBA00048679"/>
    </source>
</evidence>
<evidence type="ECO:0000313" key="23">
    <source>
        <dbReference type="EMBL" id="GJN19335.1"/>
    </source>
</evidence>
<evidence type="ECO:0000256" key="17">
    <source>
        <dbReference type="ARBA" id="ARBA00023170"/>
    </source>
</evidence>
<keyword evidence="4" id="KW-1003">Cell membrane</keyword>
<evidence type="ECO:0000256" key="16">
    <source>
        <dbReference type="ARBA" id="ARBA00023136"/>
    </source>
</evidence>
<dbReference type="PANTHER" id="PTHR48056">
    <property type="entry name" value="LRR RECEPTOR-LIKE SERINE/THREONINE-PROTEIN KINASE-RELATED"/>
    <property type="match status" value="1"/>
</dbReference>
<feature type="domain" description="Protein kinase" evidence="22">
    <location>
        <begin position="236"/>
        <end position="559"/>
    </location>
</feature>
<dbReference type="PANTHER" id="PTHR48056:SF81">
    <property type="entry name" value="RECEPTOR PROTEIN-TYROSINE KINASE CEPR1"/>
    <property type="match status" value="1"/>
</dbReference>
<dbReference type="AlphaFoldDB" id="A0AAV5EA23"/>
<dbReference type="InterPro" id="IPR001245">
    <property type="entry name" value="Ser-Thr/Tyr_kinase_cat_dom"/>
</dbReference>
<organism evidence="23 24">
    <name type="scientific">Eleusine coracana subsp. coracana</name>
    <dbReference type="NCBI Taxonomy" id="191504"/>
    <lineage>
        <taxon>Eukaryota</taxon>
        <taxon>Viridiplantae</taxon>
        <taxon>Streptophyta</taxon>
        <taxon>Embryophyta</taxon>
        <taxon>Tracheophyta</taxon>
        <taxon>Spermatophyta</taxon>
        <taxon>Magnoliopsida</taxon>
        <taxon>Liliopsida</taxon>
        <taxon>Poales</taxon>
        <taxon>Poaceae</taxon>
        <taxon>PACMAD clade</taxon>
        <taxon>Chloridoideae</taxon>
        <taxon>Cynodonteae</taxon>
        <taxon>Eleusininae</taxon>
        <taxon>Eleusine</taxon>
    </lineage>
</organism>
<dbReference type="FunFam" id="3.80.10.10:FF:000041">
    <property type="entry name" value="LRR receptor-like serine/threonine-protein kinase ERECTA"/>
    <property type="match status" value="1"/>
</dbReference>
<dbReference type="EMBL" id="BQKI01000074">
    <property type="protein sequence ID" value="GJN19335.1"/>
    <property type="molecule type" value="Genomic_DNA"/>
</dbReference>
<dbReference type="Gene3D" id="1.10.510.10">
    <property type="entry name" value="Transferase(Phosphotransferase) domain 1"/>
    <property type="match status" value="1"/>
</dbReference>
<dbReference type="InterPro" id="IPR011009">
    <property type="entry name" value="Kinase-like_dom_sf"/>
</dbReference>
<comment type="caution">
    <text evidence="23">The sequence shown here is derived from an EMBL/GenBank/DDBJ whole genome shotgun (WGS) entry which is preliminary data.</text>
</comment>
<evidence type="ECO:0000256" key="4">
    <source>
        <dbReference type="ARBA" id="ARBA00022475"/>
    </source>
</evidence>
<sequence>MEKARAKKGMDLHGGGCTGSLERSILGIRVKRKLAQASFAAPNIADQLTLLLFKSRIRSDPSRALATWGNLSLPICQWHGVGCGLSGRRRGRVVALDLAELNLLGTITPALGNLTYLRQLHLSGNRFHGILPQELGNLHDLEKLQINYNSIVGVIPPLLSNCSHLIEISVYRNKIHGGIPSELFSLYNLESLFLGENFLTGSISSNIGRLVNLKKLVLQRNNMTGEIPTEIGSLANLNVLALGVNQFSGTIPTSLGNLSAMTILTITLNELEGSIPPLQTLSSLSVLELGANKLEGPIPSCATNGFAFENLVGTGSFGSVYKGRMRDNGQHVIIAVKGHDFKALVYEFLPNGNLDQWLHQNIIEDGEQKALHLMARLCVAIDVASSLDYLHKYKPVPIIHCDLKPSNVLLDSDMVAHISKLKWSFVIDYLISVYILEYGLGNEVSIHGDVYSYGILLLEMFTGNRPTDSEFEETIGLREYVLMALPDRVDVITDQQLLAEKEEGETGTSNSGSISRDVKIACITSILQVGICCSEETPMDRLPIGDALKELQAIRGKFLKHLSSEGAMEHHHQATEELKINNCSRDT</sequence>
<comment type="subcellular location">
    <subcellularLocation>
        <location evidence="1">Cell membrane</location>
        <topology evidence="1">Single-pass membrane protein</topology>
    </subcellularLocation>
</comment>
<comment type="similarity">
    <text evidence="2">Belongs to the protein kinase superfamily. Ser/Thr protein kinase family.</text>
</comment>
<reference evidence="23" key="1">
    <citation type="journal article" date="2018" name="DNA Res.">
        <title>Multiple hybrid de novo genome assembly of finger millet, an orphan allotetraploid crop.</title>
        <authorList>
            <person name="Hatakeyama M."/>
            <person name="Aluri S."/>
            <person name="Balachadran M.T."/>
            <person name="Sivarajan S.R."/>
            <person name="Patrignani A."/>
            <person name="Gruter S."/>
            <person name="Poveda L."/>
            <person name="Shimizu-Inatsugi R."/>
            <person name="Baeten J."/>
            <person name="Francoijs K.J."/>
            <person name="Nataraja K.N."/>
            <person name="Reddy Y.A.N."/>
            <person name="Phadnis S."/>
            <person name="Ravikumar R.L."/>
            <person name="Schlapbach R."/>
            <person name="Sreeman S.M."/>
            <person name="Shimizu K.K."/>
        </authorList>
    </citation>
    <scope>NUCLEOTIDE SEQUENCE</scope>
</reference>
<evidence type="ECO:0000259" key="22">
    <source>
        <dbReference type="PROSITE" id="PS50011"/>
    </source>
</evidence>
<evidence type="ECO:0000256" key="3">
    <source>
        <dbReference type="ARBA" id="ARBA00012513"/>
    </source>
</evidence>
<evidence type="ECO:0000256" key="14">
    <source>
        <dbReference type="ARBA" id="ARBA00022840"/>
    </source>
</evidence>
<dbReference type="InterPro" id="IPR017441">
    <property type="entry name" value="Protein_kinase_ATP_BS"/>
</dbReference>
<dbReference type="InterPro" id="IPR001611">
    <property type="entry name" value="Leu-rich_rpt"/>
</dbReference>
<comment type="catalytic activity">
    <reaction evidence="19">
        <text>L-threonyl-[protein] + ATP = O-phospho-L-threonyl-[protein] + ADP + H(+)</text>
        <dbReference type="Rhea" id="RHEA:46608"/>
        <dbReference type="Rhea" id="RHEA-COMP:11060"/>
        <dbReference type="Rhea" id="RHEA-COMP:11605"/>
        <dbReference type="ChEBI" id="CHEBI:15378"/>
        <dbReference type="ChEBI" id="CHEBI:30013"/>
        <dbReference type="ChEBI" id="CHEBI:30616"/>
        <dbReference type="ChEBI" id="CHEBI:61977"/>
        <dbReference type="ChEBI" id="CHEBI:456216"/>
        <dbReference type="EC" id="2.7.11.1"/>
    </reaction>
</comment>
<evidence type="ECO:0000256" key="7">
    <source>
        <dbReference type="ARBA" id="ARBA00022614"/>
    </source>
</evidence>
<evidence type="ECO:0000256" key="12">
    <source>
        <dbReference type="ARBA" id="ARBA00022741"/>
    </source>
</evidence>
<evidence type="ECO:0000256" key="6">
    <source>
        <dbReference type="ARBA" id="ARBA00022553"/>
    </source>
</evidence>
<keyword evidence="12 21" id="KW-0547">Nucleotide-binding</keyword>
<dbReference type="InterPro" id="IPR032675">
    <property type="entry name" value="LRR_dom_sf"/>
</dbReference>
<dbReference type="GO" id="GO:0005886">
    <property type="term" value="C:plasma membrane"/>
    <property type="evidence" value="ECO:0007669"/>
    <property type="project" value="UniProtKB-SubCell"/>
</dbReference>
<keyword evidence="5" id="KW-0723">Serine/threonine-protein kinase</keyword>
<dbReference type="InterPro" id="IPR008271">
    <property type="entry name" value="Ser/Thr_kinase_AS"/>
</dbReference>
<gene>
    <name evidence="23" type="primary">gb06602</name>
    <name evidence="23" type="ORF">PR202_gb06602</name>
</gene>
<keyword evidence="17" id="KW-0675">Receptor</keyword>
<dbReference type="GO" id="GO:0004674">
    <property type="term" value="F:protein serine/threonine kinase activity"/>
    <property type="evidence" value="ECO:0007669"/>
    <property type="project" value="UniProtKB-KW"/>
</dbReference>
<dbReference type="Pfam" id="PF00560">
    <property type="entry name" value="LRR_1"/>
    <property type="match status" value="3"/>
</dbReference>
<dbReference type="Pfam" id="PF07714">
    <property type="entry name" value="PK_Tyr_Ser-Thr"/>
    <property type="match status" value="1"/>
</dbReference>
<evidence type="ECO:0000256" key="2">
    <source>
        <dbReference type="ARBA" id="ARBA00008684"/>
    </source>
</evidence>
<dbReference type="SUPFAM" id="SSF52058">
    <property type="entry name" value="L domain-like"/>
    <property type="match status" value="1"/>
</dbReference>
<evidence type="ECO:0000256" key="13">
    <source>
        <dbReference type="ARBA" id="ARBA00022777"/>
    </source>
</evidence>
<evidence type="ECO:0000313" key="24">
    <source>
        <dbReference type="Proteomes" id="UP001054889"/>
    </source>
</evidence>
<reference evidence="23" key="2">
    <citation type="submission" date="2021-12" db="EMBL/GenBank/DDBJ databases">
        <title>Resequencing data analysis of finger millet.</title>
        <authorList>
            <person name="Hatakeyama M."/>
            <person name="Aluri S."/>
            <person name="Balachadran M.T."/>
            <person name="Sivarajan S.R."/>
            <person name="Poveda L."/>
            <person name="Shimizu-Inatsugi R."/>
            <person name="Schlapbach R."/>
            <person name="Sreeman S.M."/>
            <person name="Shimizu K.K."/>
        </authorList>
    </citation>
    <scope>NUCLEOTIDE SEQUENCE</scope>
</reference>
<dbReference type="EC" id="2.7.11.1" evidence="3"/>
<dbReference type="Proteomes" id="UP001054889">
    <property type="component" value="Unassembled WGS sequence"/>
</dbReference>
<keyword evidence="14 21" id="KW-0067">ATP-binding</keyword>
<evidence type="ECO:0000256" key="18">
    <source>
        <dbReference type="ARBA" id="ARBA00023180"/>
    </source>
</evidence>
<dbReference type="FunFam" id="3.80.10.10:FF:000627">
    <property type="entry name" value="Probable leucine-rich repeat receptor-like protein kinase At2g33170"/>
    <property type="match status" value="1"/>
</dbReference>
<keyword evidence="13" id="KW-0418">Kinase</keyword>
<dbReference type="InterPro" id="IPR013210">
    <property type="entry name" value="LRR_N_plant-typ"/>
</dbReference>
<dbReference type="Pfam" id="PF08263">
    <property type="entry name" value="LRRNT_2"/>
    <property type="match status" value="1"/>
</dbReference>
<keyword evidence="11" id="KW-0677">Repeat</keyword>
<dbReference type="PROSITE" id="PS00107">
    <property type="entry name" value="PROTEIN_KINASE_ATP"/>
    <property type="match status" value="1"/>
</dbReference>
<dbReference type="GO" id="GO:0005524">
    <property type="term" value="F:ATP binding"/>
    <property type="evidence" value="ECO:0007669"/>
    <property type="project" value="UniProtKB-UniRule"/>
</dbReference>
<name>A0AAV5EA23_ELECO</name>
<dbReference type="SMART" id="SM00220">
    <property type="entry name" value="S_TKc"/>
    <property type="match status" value="1"/>
</dbReference>
<evidence type="ECO:0000256" key="19">
    <source>
        <dbReference type="ARBA" id="ARBA00047899"/>
    </source>
</evidence>
<dbReference type="FunFam" id="1.10.510.10:FF:000358">
    <property type="entry name" value="Putative leucine-rich repeat receptor-like serine/threonine-protein kinase"/>
    <property type="match status" value="1"/>
</dbReference>
<evidence type="ECO:0000256" key="1">
    <source>
        <dbReference type="ARBA" id="ARBA00004162"/>
    </source>
</evidence>
<accession>A0AAV5EA23</accession>
<keyword evidence="7" id="KW-0433">Leucine-rich repeat</keyword>
<evidence type="ECO:0000256" key="15">
    <source>
        <dbReference type="ARBA" id="ARBA00022989"/>
    </source>
</evidence>
<proteinExistence type="inferred from homology"/>
<keyword evidence="16" id="KW-0472">Membrane</keyword>
<keyword evidence="24" id="KW-1185">Reference proteome</keyword>
<evidence type="ECO:0000256" key="9">
    <source>
        <dbReference type="ARBA" id="ARBA00022692"/>
    </source>
</evidence>
<keyword evidence="18" id="KW-0325">Glycoprotein</keyword>
<dbReference type="InterPro" id="IPR050647">
    <property type="entry name" value="Plant_LRR-RLKs"/>
</dbReference>
<keyword evidence="10" id="KW-0732">Signal</keyword>
<evidence type="ECO:0000256" key="5">
    <source>
        <dbReference type="ARBA" id="ARBA00022527"/>
    </source>
</evidence>
<dbReference type="PROSITE" id="PS00108">
    <property type="entry name" value="PROTEIN_KINASE_ST"/>
    <property type="match status" value="1"/>
</dbReference>
<evidence type="ECO:0000256" key="8">
    <source>
        <dbReference type="ARBA" id="ARBA00022679"/>
    </source>
</evidence>
<dbReference type="PROSITE" id="PS50011">
    <property type="entry name" value="PROTEIN_KINASE_DOM"/>
    <property type="match status" value="1"/>
</dbReference>
<keyword evidence="8" id="KW-0808">Transferase</keyword>
<dbReference type="Gene3D" id="3.80.10.10">
    <property type="entry name" value="Ribonuclease Inhibitor"/>
    <property type="match status" value="2"/>
</dbReference>
<evidence type="ECO:0000256" key="10">
    <source>
        <dbReference type="ARBA" id="ARBA00022729"/>
    </source>
</evidence>
<dbReference type="SUPFAM" id="SSF56112">
    <property type="entry name" value="Protein kinase-like (PK-like)"/>
    <property type="match status" value="1"/>
</dbReference>
<keyword evidence="6" id="KW-0597">Phosphoprotein</keyword>
<keyword evidence="9" id="KW-0812">Transmembrane</keyword>
<evidence type="ECO:0000256" key="21">
    <source>
        <dbReference type="PROSITE-ProRule" id="PRU10141"/>
    </source>
</evidence>